<dbReference type="EMBL" id="CP000077">
    <property type="protein sequence ID" value="AAY80899.1"/>
    <property type="molecule type" value="Genomic_DNA"/>
</dbReference>
<dbReference type="KEGG" id="sai:Saci_1586"/>
<dbReference type="PDB" id="8HL2">
    <property type="method" value="EM"/>
    <property type="resolution" value="4.10 A"/>
    <property type="chains" value="L47A=1-80"/>
</dbReference>
<dbReference type="EMDB" id="EMD-34870"/>
<dbReference type="EMDB" id="EMD-34864"/>
<dbReference type="eggNOG" id="arCOG08337">
    <property type="taxonomic scope" value="Archaea"/>
</dbReference>
<reference evidence="3 4" key="2">
    <citation type="journal article" date="2023" name="Nucleic Acids Res.">
        <title>Cryo-electron microscopy structure and translocation mechanism of the crenarchaeal ribosome.</title>
        <authorList>
            <person name="Wang Y.H."/>
            <person name="Dai H."/>
            <person name="Zhang L."/>
            <person name="Wu Y."/>
            <person name="Wang J."/>
            <person name="Wang C."/>
            <person name="Xu C.H."/>
            <person name="Hou H."/>
            <person name="Yang B."/>
            <person name="Zhu Y."/>
            <person name="Zhang X."/>
            <person name="Zhou J."/>
        </authorList>
    </citation>
    <scope>STRUCTURE BY ELECTRON MICROSCOPY (2.72 ANGSTROMS)</scope>
</reference>
<dbReference type="EMDB" id="EMD-34860"/>
<proteinExistence type="evidence at protein level"/>
<evidence type="ECO:0007829" key="4">
    <source>
        <dbReference type="PDB" id="8HKV"/>
    </source>
</evidence>
<dbReference type="PDB" id="8HKY">
    <property type="method" value="EM"/>
    <property type="resolution" value="4.45 A"/>
    <property type="chains" value="L47A=1-80"/>
</dbReference>
<reference evidence="1 2" key="1">
    <citation type="journal article" date="2005" name="J. Bacteriol.">
        <title>The genome of Sulfolobus acidocaldarius, a model organism of the Crenarchaeota.</title>
        <authorList>
            <person name="Chen L."/>
            <person name="Brugger K."/>
            <person name="Skovgaard M."/>
            <person name="Redder P."/>
            <person name="She Q."/>
            <person name="Torarinsson E."/>
            <person name="Greve B."/>
            <person name="Awayez M."/>
            <person name="Zibat A."/>
            <person name="Klenk H.-P."/>
            <person name="Garrett R.A."/>
        </authorList>
    </citation>
    <scope>NUCLEOTIDE SEQUENCE [LARGE SCALE GENOMIC DNA]</scope>
    <source>
        <strain evidence="2">ATCC 33909 / DSM 639 / JCM 8929 / NBRC 15157 / NCIMB 11770</strain>
    </source>
</reference>
<evidence type="ECO:0000313" key="2">
    <source>
        <dbReference type="Proteomes" id="UP000001018"/>
    </source>
</evidence>
<dbReference type="HOGENOM" id="CLU_196481_0_0_2"/>
<dbReference type="EMDB" id="EMD-34866"/>
<name>F2Z6C4_SULAC</name>
<dbReference type="EMDB" id="EMD-34861"/>
<dbReference type="PATRIC" id="fig|330779.12.peg.1526"/>
<dbReference type="PDB" id="8HL4">
    <property type="method" value="EM"/>
    <property type="resolution" value="4.62 A"/>
    <property type="chains" value="L47A=1-80"/>
</dbReference>
<protein>
    <submittedName>
        <fullName evidence="1">Uncharacterized protein</fullName>
    </submittedName>
</protein>
<accession>F2Z6C4</accession>
<dbReference type="EMDB" id="EMD-34869"/>
<dbReference type="STRING" id="330779.Saci_1586"/>
<keyword evidence="3 4" id="KW-0002">3D-structure</keyword>
<dbReference type="AlphaFoldDB" id="F2Z6C4"/>
<dbReference type="PDB" id="8HL1">
    <property type="method" value="EM"/>
    <property type="resolution" value="3.93 A"/>
    <property type="chains" value="L47A=1-80"/>
</dbReference>
<gene>
    <name evidence="1" type="ordered locus">Saci_1586</name>
</gene>
<dbReference type="GeneID" id="14552079"/>
<dbReference type="EMDB" id="EMD-34867"/>
<dbReference type="RefSeq" id="WP_011278401.1">
    <property type="nucleotide sequence ID" value="NC_007181.1"/>
</dbReference>
<evidence type="ECO:0007829" key="3">
    <source>
        <dbReference type="PDB" id="8HKU"/>
    </source>
</evidence>
<dbReference type="Proteomes" id="UP000001018">
    <property type="component" value="Chromosome"/>
</dbReference>
<dbReference type="PDB" id="8HKV">
    <property type="method" value="EM"/>
    <property type="resolution" value="4.94 A"/>
    <property type="chains" value="L47A=1-80"/>
</dbReference>
<dbReference type="EMDB" id="EMD-34868"/>
<evidence type="ECO:0000313" key="1">
    <source>
        <dbReference type="EMBL" id="AAY80899.1"/>
    </source>
</evidence>
<dbReference type="PDB" id="8HKU">
    <property type="method" value="EM"/>
    <property type="resolution" value="2.72 A"/>
    <property type="chains" value="L47A=1-80"/>
</dbReference>
<dbReference type="PDB" id="8HL5">
    <property type="method" value="EM"/>
    <property type="resolution" value="5.72 A"/>
    <property type="chains" value="L47A=1-80"/>
</dbReference>
<dbReference type="SMR" id="F2Z6C4"/>
<keyword evidence="2" id="KW-1185">Reference proteome</keyword>
<dbReference type="PDB" id="8HL3">
    <property type="method" value="EM"/>
    <property type="resolution" value="4.80 A"/>
    <property type="chains" value="L47A=1-80"/>
</dbReference>
<organism evidence="1 2">
    <name type="scientific">Sulfolobus acidocaldarius (strain ATCC 33909 / DSM 639 / JCM 8929 / NBRC 15157 / NCIMB 11770)</name>
    <dbReference type="NCBI Taxonomy" id="330779"/>
    <lineage>
        <taxon>Archaea</taxon>
        <taxon>Thermoproteota</taxon>
        <taxon>Thermoprotei</taxon>
        <taxon>Sulfolobales</taxon>
        <taxon>Sulfolobaceae</taxon>
        <taxon>Sulfolobus</taxon>
    </lineage>
</organism>
<dbReference type="PDB" id="8HKZ">
    <property type="method" value="EM"/>
    <property type="resolution" value="4.78 A"/>
    <property type="chains" value="L47A=1-80"/>
</dbReference>
<sequence length="80" mass="9262">MKISNVESKYSMKVRGQELLIEEARNEKGEKIIIFQSLTSAKLLNNEEWKENTTDAKNVEKREDLPQDVRKITGKILSLI</sequence>
<dbReference type="EMDB" id="EMD-34863"/>